<dbReference type="RefSeq" id="WP_064894996.1">
    <property type="nucleotide sequence ID" value="NZ_JBEUKP010000008.1"/>
</dbReference>
<dbReference type="Proteomes" id="UP000093779">
    <property type="component" value="Unassembled WGS sequence"/>
</dbReference>
<dbReference type="EMBL" id="LZHX01000024">
    <property type="protein sequence ID" value="OBF25803.1"/>
    <property type="molecule type" value="Genomic_DNA"/>
</dbReference>
<accession>A0A1A0PJM0</accession>
<keyword evidence="1" id="KW-0812">Transmembrane</keyword>
<organism evidence="2 3">
    <name type="scientific">Mycolicibacterium conceptionense</name>
    <dbReference type="NCBI Taxonomy" id="451644"/>
    <lineage>
        <taxon>Bacteria</taxon>
        <taxon>Bacillati</taxon>
        <taxon>Actinomycetota</taxon>
        <taxon>Actinomycetes</taxon>
        <taxon>Mycobacteriales</taxon>
        <taxon>Mycobacteriaceae</taxon>
        <taxon>Mycolicibacterium</taxon>
    </lineage>
</organism>
<protein>
    <recommendedName>
        <fullName evidence="4">5,10-methylene-tetrahydrofolate dehydrogenase</fullName>
    </recommendedName>
</protein>
<sequence>MQKVTVGLVADPGLSAKIVEALSPKLPAVLAKDVRSDVRWIVQSCSQALPLDEAEDVAVWKHGDQLKSQRRWDLLICVTEATRRRGETLVVSDTNLSHDAALISLPALGPTRLRHHVGRSVVRVLQVLCDGSSPARMADGHWHPTRAEVSDDADGRNAFVELSRVRGRLRLMLGMVRVNRPWRLLPSLSSAIAAAVAAAAFGVFYSSIWRMADAMSTVRLVSTSVVAILAMMLWLILYNGLWEMPRELHQRKNTTLYNGATLLTLGAGVGFMYVLLFLVVLLGALTIIPSGFLGSTLGHPVSWRDYAELAWLASSLGTFAGALGSSFESDYAVRSATYGKREQQRHARAVEP</sequence>
<feature type="transmembrane region" description="Helical" evidence="1">
    <location>
        <begin position="262"/>
        <end position="289"/>
    </location>
</feature>
<evidence type="ECO:0000313" key="3">
    <source>
        <dbReference type="Proteomes" id="UP000093779"/>
    </source>
</evidence>
<proteinExistence type="predicted"/>
<dbReference type="AlphaFoldDB" id="A0A1A0PJM0"/>
<evidence type="ECO:0008006" key="4">
    <source>
        <dbReference type="Google" id="ProtNLM"/>
    </source>
</evidence>
<evidence type="ECO:0000313" key="2">
    <source>
        <dbReference type="EMBL" id="OBF25803.1"/>
    </source>
</evidence>
<keyword evidence="1" id="KW-0472">Membrane</keyword>
<reference evidence="2 3" key="1">
    <citation type="submission" date="2016-06" db="EMBL/GenBank/DDBJ databases">
        <authorList>
            <person name="Kjaerup R.B."/>
            <person name="Dalgaard T.S."/>
            <person name="Juul-Madsen H.R."/>
        </authorList>
    </citation>
    <scope>NUCLEOTIDE SEQUENCE [LARGE SCALE GENOMIC DNA]</scope>
    <source>
        <strain evidence="2 3">ACS1953</strain>
    </source>
</reference>
<name>A0A1A0PJM0_9MYCO</name>
<feature type="transmembrane region" description="Helical" evidence="1">
    <location>
        <begin position="220"/>
        <end position="241"/>
    </location>
</feature>
<gene>
    <name evidence="2" type="ORF">A5726_07330</name>
</gene>
<feature type="transmembrane region" description="Helical" evidence="1">
    <location>
        <begin position="184"/>
        <end position="208"/>
    </location>
</feature>
<comment type="caution">
    <text evidence="2">The sequence shown here is derived from an EMBL/GenBank/DDBJ whole genome shotgun (WGS) entry which is preliminary data.</text>
</comment>
<evidence type="ECO:0000256" key="1">
    <source>
        <dbReference type="SAM" id="Phobius"/>
    </source>
</evidence>
<keyword evidence="1" id="KW-1133">Transmembrane helix</keyword>